<dbReference type="GO" id="GO:0003924">
    <property type="term" value="F:GTPase activity"/>
    <property type="evidence" value="ECO:0007669"/>
    <property type="project" value="InterPro"/>
</dbReference>
<organism evidence="4 5">
    <name type="scientific">Petromyzon marinus</name>
    <name type="common">Sea lamprey</name>
    <dbReference type="NCBI Taxonomy" id="7757"/>
    <lineage>
        <taxon>Eukaryota</taxon>
        <taxon>Metazoa</taxon>
        <taxon>Chordata</taxon>
        <taxon>Craniata</taxon>
        <taxon>Vertebrata</taxon>
        <taxon>Cyclostomata</taxon>
        <taxon>Hyperoartia</taxon>
        <taxon>Petromyzontiformes</taxon>
        <taxon>Petromyzontidae</taxon>
        <taxon>Petromyzon</taxon>
    </lineage>
</organism>
<gene>
    <name evidence="5" type="primary">LOC116937534</name>
</gene>
<keyword evidence="4" id="KW-1185">Reference proteome</keyword>
<dbReference type="PROSITE" id="PS51419">
    <property type="entry name" value="RAB"/>
    <property type="match status" value="1"/>
</dbReference>
<reference evidence="5" key="1">
    <citation type="submission" date="2025-08" db="UniProtKB">
        <authorList>
            <consortium name="RefSeq"/>
        </authorList>
    </citation>
    <scope>IDENTIFICATION</scope>
    <source>
        <tissue evidence="5">Sperm</tissue>
    </source>
</reference>
<evidence type="ECO:0000313" key="4">
    <source>
        <dbReference type="Proteomes" id="UP001318040"/>
    </source>
</evidence>
<dbReference type="GO" id="GO:0005525">
    <property type="term" value="F:GTP binding"/>
    <property type="evidence" value="ECO:0007669"/>
    <property type="project" value="UniProtKB-KW"/>
</dbReference>
<evidence type="ECO:0000256" key="1">
    <source>
        <dbReference type="ARBA" id="ARBA00022741"/>
    </source>
</evidence>
<evidence type="ECO:0000256" key="2">
    <source>
        <dbReference type="ARBA" id="ARBA00023134"/>
    </source>
</evidence>
<dbReference type="InterPro" id="IPR001806">
    <property type="entry name" value="Small_GTPase"/>
</dbReference>
<dbReference type="FunFam" id="3.40.50.300:FF:001447">
    <property type="entry name" value="Ras-related protein Rab-1B"/>
    <property type="match status" value="1"/>
</dbReference>
<dbReference type="SMART" id="SM00175">
    <property type="entry name" value="RAB"/>
    <property type="match status" value="1"/>
</dbReference>
<dbReference type="InterPro" id="IPR050209">
    <property type="entry name" value="Rab_GTPases_membrane_traffic"/>
</dbReference>
<feature type="region of interest" description="Disordered" evidence="3">
    <location>
        <begin position="154"/>
        <end position="175"/>
    </location>
</feature>
<keyword evidence="1" id="KW-0547">Nucleotide-binding</keyword>
<accession>A0AAJ7SJR1</accession>
<dbReference type="SUPFAM" id="SSF52540">
    <property type="entry name" value="P-loop containing nucleoside triphosphate hydrolases"/>
    <property type="match status" value="1"/>
</dbReference>
<dbReference type="RefSeq" id="XP_032800560.1">
    <property type="nucleotide sequence ID" value="XM_032944669.1"/>
</dbReference>
<dbReference type="AlphaFoldDB" id="A0AAJ7SJR1"/>
<keyword evidence="2" id="KW-0342">GTP-binding</keyword>
<protein>
    <submittedName>
        <fullName evidence="5">Ras-related protein RIC2-like</fullName>
    </submittedName>
</protein>
<dbReference type="Gene3D" id="3.40.50.300">
    <property type="entry name" value="P-loop containing nucleotide triphosphate hydrolases"/>
    <property type="match status" value="1"/>
</dbReference>
<sequence length="175" mass="19415">MHRFTADEYKPNMGNIGTSFLCHNLEVGGKNFVMALYGLSGLKSYLSLNTALYRGAQGAMLVYDITNRESFETAKFFLWHLREHHDGAVVMLLGEKSDLEVRRAVATAEAEAFSQEEDLYFMEASALESTNVQEAFLKLLSVMIAKAEREDPSIMAAPPTVEPGKRPGKKGCQVC</sequence>
<name>A0AAJ7SJR1_PETMA</name>
<evidence type="ECO:0000313" key="5">
    <source>
        <dbReference type="RefSeq" id="XP_032800560.1"/>
    </source>
</evidence>
<dbReference type="Proteomes" id="UP001318040">
    <property type="component" value="Unplaced"/>
</dbReference>
<evidence type="ECO:0000256" key="3">
    <source>
        <dbReference type="SAM" id="MobiDB-lite"/>
    </source>
</evidence>
<dbReference type="PANTHER" id="PTHR47979">
    <property type="entry name" value="DRAB11-RELATED"/>
    <property type="match status" value="1"/>
</dbReference>
<dbReference type="PRINTS" id="PR00449">
    <property type="entry name" value="RASTRNSFRMNG"/>
</dbReference>
<dbReference type="PROSITE" id="PS51421">
    <property type="entry name" value="RAS"/>
    <property type="match status" value="1"/>
</dbReference>
<dbReference type="InterPro" id="IPR027417">
    <property type="entry name" value="P-loop_NTPase"/>
</dbReference>
<dbReference type="KEGG" id="pmrn:116937534"/>
<dbReference type="Pfam" id="PF00071">
    <property type="entry name" value="Ras"/>
    <property type="match status" value="1"/>
</dbReference>
<dbReference type="SMART" id="SM00173">
    <property type="entry name" value="RAS"/>
    <property type="match status" value="1"/>
</dbReference>
<proteinExistence type="predicted"/>